<sequence>MPEAPDDRTDPPHPDNAYDPLRAAFHRAGAHGEAGADPAPLGHVTARGDRLRRRRALTQVAAAAVFLAGTGIAAAALAPGDGHAPPATPPSVSDTSWPATEPPSAIPTGPRTGVPGSPTSETLSPDGASTTTTTSGSTSGTTTAPGGIPTSQNP</sequence>
<dbReference type="RefSeq" id="WP_358352426.1">
    <property type="nucleotide sequence ID" value="NZ_JBEZFP010000021.1"/>
</dbReference>
<reference evidence="3 4" key="1">
    <citation type="submission" date="2024-06" db="EMBL/GenBank/DDBJ databases">
        <title>The Natural Products Discovery Center: Release of the First 8490 Sequenced Strains for Exploring Actinobacteria Biosynthetic Diversity.</title>
        <authorList>
            <person name="Kalkreuter E."/>
            <person name="Kautsar S.A."/>
            <person name="Yang D."/>
            <person name="Bader C.D."/>
            <person name="Teijaro C.N."/>
            <person name="Fluegel L."/>
            <person name="Davis C.M."/>
            <person name="Simpson J.R."/>
            <person name="Lauterbach L."/>
            <person name="Steele A.D."/>
            <person name="Gui C."/>
            <person name="Meng S."/>
            <person name="Li G."/>
            <person name="Viehrig K."/>
            <person name="Ye F."/>
            <person name="Su P."/>
            <person name="Kiefer A.F."/>
            <person name="Nichols A."/>
            <person name="Cepeda A.J."/>
            <person name="Yan W."/>
            <person name="Fan B."/>
            <person name="Jiang Y."/>
            <person name="Adhikari A."/>
            <person name="Zheng C.-J."/>
            <person name="Schuster L."/>
            <person name="Cowan T.M."/>
            <person name="Smanski M.J."/>
            <person name="Chevrette M.G."/>
            <person name="De Carvalho L.P.S."/>
            <person name="Shen B."/>
        </authorList>
    </citation>
    <scope>NUCLEOTIDE SEQUENCE [LARGE SCALE GENOMIC DNA]</scope>
    <source>
        <strain evidence="3 4">NPDC048946</strain>
    </source>
</reference>
<evidence type="ECO:0000256" key="1">
    <source>
        <dbReference type="SAM" id="MobiDB-lite"/>
    </source>
</evidence>
<keyword evidence="4" id="KW-1185">Reference proteome</keyword>
<feature type="compositionally biased region" description="Low complexity" evidence="1">
    <location>
        <begin position="127"/>
        <end position="154"/>
    </location>
</feature>
<evidence type="ECO:0000313" key="4">
    <source>
        <dbReference type="Proteomes" id="UP001551482"/>
    </source>
</evidence>
<accession>A0ABV3DEB0</accession>
<feature type="transmembrane region" description="Helical" evidence="2">
    <location>
        <begin position="56"/>
        <end position="78"/>
    </location>
</feature>
<keyword evidence="2" id="KW-0812">Transmembrane</keyword>
<evidence type="ECO:0000313" key="3">
    <source>
        <dbReference type="EMBL" id="MEU8134075.1"/>
    </source>
</evidence>
<dbReference type="Proteomes" id="UP001551482">
    <property type="component" value="Unassembled WGS sequence"/>
</dbReference>
<name>A0ABV3DEB0_9ACTN</name>
<gene>
    <name evidence="3" type="ORF">AB0C36_11235</name>
</gene>
<dbReference type="EMBL" id="JBEZFP010000021">
    <property type="protein sequence ID" value="MEU8134075.1"/>
    <property type="molecule type" value="Genomic_DNA"/>
</dbReference>
<feature type="region of interest" description="Disordered" evidence="1">
    <location>
        <begin position="76"/>
        <end position="154"/>
    </location>
</feature>
<keyword evidence="2" id="KW-0472">Membrane</keyword>
<proteinExistence type="predicted"/>
<protein>
    <submittedName>
        <fullName evidence="3">Uncharacterized protein</fullName>
    </submittedName>
</protein>
<feature type="compositionally biased region" description="Basic and acidic residues" evidence="1">
    <location>
        <begin position="1"/>
        <end position="13"/>
    </location>
</feature>
<comment type="caution">
    <text evidence="3">The sequence shown here is derived from an EMBL/GenBank/DDBJ whole genome shotgun (WGS) entry which is preliminary data.</text>
</comment>
<evidence type="ECO:0000256" key="2">
    <source>
        <dbReference type="SAM" id="Phobius"/>
    </source>
</evidence>
<keyword evidence="2" id="KW-1133">Transmembrane helix</keyword>
<feature type="region of interest" description="Disordered" evidence="1">
    <location>
        <begin position="1"/>
        <end position="52"/>
    </location>
</feature>
<organism evidence="3 4">
    <name type="scientific">Streptodolium elevatio</name>
    <dbReference type="NCBI Taxonomy" id="3157996"/>
    <lineage>
        <taxon>Bacteria</taxon>
        <taxon>Bacillati</taxon>
        <taxon>Actinomycetota</taxon>
        <taxon>Actinomycetes</taxon>
        <taxon>Kitasatosporales</taxon>
        <taxon>Streptomycetaceae</taxon>
        <taxon>Streptodolium</taxon>
    </lineage>
</organism>